<name>A0A9P5RU73_9FUNG</name>
<gene>
    <name evidence="2" type="ORF">BG015_010634</name>
</gene>
<evidence type="ECO:0000313" key="3">
    <source>
        <dbReference type="Proteomes" id="UP000748756"/>
    </source>
</evidence>
<feature type="compositionally biased region" description="Polar residues" evidence="1">
    <location>
        <begin position="409"/>
        <end position="423"/>
    </location>
</feature>
<reference evidence="2" key="1">
    <citation type="journal article" date="2020" name="Fungal Divers.">
        <title>Resolving the Mortierellaceae phylogeny through synthesis of multi-gene phylogenetics and phylogenomics.</title>
        <authorList>
            <person name="Vandepol N."/>
            <person name="Liber J."/>
            <person name="Desiro A."/>
            <person name="Na H."/>
            <person name="Kennedy M."/>
            <person name="Barry K."/>
            <person name="Grigoriev I.V."/>
            <person name="Miller A.N."/>
            <person name="O'Donnell K."/>
            <person name="Stajich J.E."/>
            <person name="Bonito G."/>
        </authorList>
    </citation>
    <scope>NUCLEOTIDE SEQUENCE</scope>
    <source>
        <strain evidence="2">NRRL 6426</strain>
    </source>
</reference>
<feature type="region of interest" description="Disordered" evidence="1">
    <location>
        <begin position="485"/>
        <end position="506"/>
    </location>
</feature>
<dbReference type="AlphaFoldDB" id="A0A9P5RU73"/>
<feature type="region of interest" description="Disordered" evidence="1">
    <location>
        <begin position="304"/>
        <end position="328"/>
    </location>
</feature>
<feature type="region of interest" description="Disordered" evidence="1">
    <location>
        <begin position="1"/>
        <end position="43"/>
    </location>
</feature>
<dbReference type="Proteomes" id="UP000748756">
    <property type="component" value="Unassembled WGS sequence"/>
</dbReference>
<protein>
    <submittedName>
        <fullName evidence="2">Uncharacterized protein</fullName>
    </submittedName>
</protein>
<feature type="region of interest" description="Disordered" evidence="1">
    <location>
        <begin position="357"/>
        <end position="448"/>
    </location>
</feature>
<comment type="caution">
    <text evidence="2">The sequence shown here is derived from an EMBL/GenBank/DDBJ whole genome shotgun (WGS) entry which is preliminary data.</text>
</comment>
<keyword evidence="3" id="KW-1185">Reference proteome</keyword>
<feature type="compositionally biased region" description="Basic and acidic residues" evidence="1">
    <location>
        <begin position="385"/>
        <end position="394"/>
    </location>
</feature>
<evidence type="ECO:0000313" key="2">
    <source>
        <dbReference type="EMBL" id="KAF9147691.1"/>
    </source>
</evidence>
<feature type="compositionally biased region" description="Basic and acidic residues" evidence="1">
    <location>
        <begin position="357"/>
        <end position="375"/>
    </location>
</feature>
<dbReference type="OrthoDB" id="5511684at2759"/>
<proteinExistence type="predicted"/>
<organism evidence="2 3">
    <name type="scientific">Linnemannia schmuckeri</name>
    <dbReference type="NCBI Taxonomy" id="64567"/>
    <lineage>
        <taxon>Eukaryota</taxon>
        <taxon>Fungi</taxon>
        <taxon>Fungi incertae sedis</taxon>
        <taxon>Mucoromycota</taxon>
        <taxon>Mortierellomycotina</taxon>
        <taxon>Mortierellomycetes</taxon>
        <taxon>Mortierellales</taxon>
        <taxon>Mortierellaceae</taxon>
        <taxon>Linnemannia</taxon>
    </lineage>
</organism>
<accession>A0A9P5RU73</accession>
<feature type="compositionally biased region" description="Low complexity" evidence="1">
    <location>
        <begin position="1"/>
        <end position="40"/>
    </location>
</feature>
<dbReference type="EMBL" id="JAAAUQ010000771">
    <property type="protein sequence ID" value="KAF9147691.1"/>
    <property type="molecule type" value="Genomic_DNA"/>
</dbReference>
<sequence length="544" mass="60441">MPKRTATATTTTTTPTLTTTTTTTAKTATPTTPPTATSTASVPPVSIPTLFQTRAALSTTSTVLLTTMDPTAPAQSNEDDYIAFEDSESDVEIDLSTAPPKKPVPKVPKHFRKSNAKVYDNISVYAPPDSNLIFRCSQKRANWYLSRNLARSLSPNSIHLNFAPAGQGHVNDLYYLEERENKCVICGQETAEVGATMLHVVPEQYRKWFPIKLKSHSSHDIVVACPECNAQWDREAAVVRKTIVGLYKIPLEGVGWIKDHEAGLAKSAAGAIISDWNRLWQEHREQHLATVTGSEPKGIKLSLQEDEQSTMDAPAESGSKKKKAKVKKMNVIPRERMKVLETSVVAWWNNYFKARKDVSTNESAQQKRELDKEPDPGSSGQEEDEPRKKLRPEGDATGTMDAMLAGTIGSRSTFESETASKETVVTPRSKLPSDEIDIPSPPPGHTTEVTSEILKEALDAQATYKAPDYKEHGQLVVAQVMASSREYHEDANESEETLRSKPLKDAPEGWRDVHQFIRSWRSEFLKRAKPKHLSAEWRIENPTK</sequence>
<evidence type="ECO:0000256" key="1">
    <source>
        <dbReference type="SAM" id="MobiDB-lite"/>
    </source>
</evidence>